<dbReference type="EMBL" id="JAYKXH010000017">
    <property type="protein sequence ID" value="KAK7139188.1"/>
    <property type="molecule type" value="Genomic_DNA"/>
</dbReference>
<dbReference type="CDD" id="cd06898">
    <property type="entry name" value="PX_SNX10"/>
    <property type="match status" value="1"/>
</dbReference>
<feature type="region of interest" description="Disordered" evidence="11">
    <location>
        <begin position="33"/>
        <end position="53"/>
    </location>
</feature>
<dbReference type="PANTHER" id="PTHR46209:SF2">
    <property type="entry name" value="SORTING NEXIN-10"/>
    <property type="match status" value="1"/>
</dbReference>
<dbReference type="GO" id="GO:0060271">
    <property type="term" value="P:cilium assembly"/>
    <property type="evidence" value="ECO:0007669"/>
    <property type="project" value="TreeGrafter"/>
</dbReference>
<feature type="region of interest" description="Disordered" evidence="11">
    <location>
        <begin position="217"/>
        <end position="285"/>
    </location>
</feature>
<keyword evidence="8" id="KW-0446">Lipid-binding</keyword>
<keyword evidence="5" id="KW-0963">Cytoplasm</keyword>
<keyword evidence="4" id="KW-0813">Transport</keyword>
<evidence type="ECO:0000259" key="12">
    <source>
        <dbReference type="PROSITE" id="PS50195"/>
    </source>
</evidence>
<proteinExistence type="inferred from homology"/>
<dbReference type="GO" id="GO:0005768">
    <property type="term" value="C:endosome"/>
    <property type="evidence" value="ECO:0007669"/>
    <property type="project" value="UniProtKB-SubCell"/>
</dbReference>
<dbReference type="SMART" id="SM00312">
    <property type="entry name" value="PX"/>
    <property type="match status" value="1"/>
</dbReference>
<evidence type="ECO:0000256" key="11">
    <source>
        <dbReference type="SAM" id="MobiDB-lite"/>
    </source>
</evidence>
<dbReference type="PANTHER" id="PTHR46209">
    <property type="entry name" value="PX DOMAIN-CONTAINING PROTEIN"/>
    <property type="match status" value="1"/>
</dbReference>
<reference evidence="13 14" key="1">
    <citation type="submission" date="2024-02" db="EMBL/GenBank/DDBJ databases">
        <title>Chromosome-level genome assembly of the Eurasian Minnow (Phoxinus phoxinus).</title>
        <authorList>
            <person name="Oriowo T.O."/>
            <person name="Martin S."/>
            <person name="Stange M."/>
            <person name="Chrysostomakis Y."/>
            <person name="Brown T."/>
            <person name="Winkler S."/>
            <person name="Kukowka S."/>
            <person name="Myers E.W."/>
            <person name="Bohne A."/>
        </authorList>
    </citation>
    <scope>NUCLEOTIDE SEQUENCE [LARGE SCALE GENOMIC DNA]</scope>
    <source>
        <strain evidence="13">ZFMK-TIS-60720</strain>
        <tissue evidence="13">Whole Organism</tissue>
    </source>
</reference>
<dbReference type="PROSITE" id="PS50195">
    <property type="entry name" value="PX"/>
    <property type="match status" value="1"/>
</dbReference>
<dbReference type="Pfam" id="PF00787">
    <property type="entry name" value="PX"/>
    <property type="match status" value="1"/>
</dbReference>
<dbReference type="GO" id="GO:0016050">
    <property type="term" value="P:vesicle organization"/>
    <property type="evidence" value="ECO:0007669"/>
    <property type="project" value="TreeGrafter"/>
</dbReference>
<evidence type="ECO:0000256" key="6">
    <source>
        <dbReference type="ARBA" id="ARBA00022753"/>
    </source>
</evidence>
<keyword evidence="7" id="KW-0653">Protein transport</keyword>
<keyword evidence="14" id="KW-1185">Reference proteome</keyword>
<evidence type="ECO:0000256" key="7">
    <source>
        <dbReference type="ARBA" id="ARBA00022927"/>
    </source>
</evidence>
<dbReference type="AlphaFoldDB" id="A0AAN9CJT6"/>
<dbReference type="Proteomes" id="UP001364617">
    <property type="component" value="Unassembled WGS sequence"/>
</dbReference>
<keyword evidence="9" id="KW-0472">Membrane</keyword>
<feature type="compositionally biased region" description="Basic and acidic residues" evidence="11">
    <location>
        <begin position="217"/>
        <end position="227"/>
    </location>
</feature>
<dbReference type="InterPro" id="IPR001683">
    <property type="entry name" value="PX_dom"/>
</dbReference>
<comment type="similarity">
    <text evidence="3">Belongs to the sorting nexin family.</text>
</comment>
<dbReference type="Gene3D" id="3.30.1520.10">
    <property type="entry name" value="Phox-like domain"/>
    <property type="match status" value="1"/>
</dbReference>
<dbReference type="GO" id="GO:0006886">
    <property type="term" value="P:intracellular protein transport"/>
    <property type="evidence" value="ECO:0007669"/>
    <property type="project" value="InterPro"/>
</dbReference>
<evidence type="ECO:0000313" key="13">
    <source>
        <dbReference type="EMBL" id="KAK7139188.1"/>
    </source>
</evidence>
<accession>A0AAN9CJT6</accession>
<evidence type="ECO:0000256" key="3">
    <source>
        <dbReference type="ARBA" id="ARBA00010883"/>
    </source>
</evidence>
<evidence type="ECO:0000256" key="4">
    <source>
        <dbReference type="ARBA" id="ARBA00022448"/>
    </source>
</evidence>
<comment type="subcellular location">
    <subcellularLocation>
        <location evidence="2">Cytoplasm</location>
    </subcellularLocation>
    <subcellularLocation>
        <location evidence="10">Endomembrane system</location>
        <topology evidence="10">Peripheral membrane protein</topology>
        <orientation evidence="10">Cytoplasmic side</orientation>
    </subcellularLocation>
    <subcellularLocation>
        <location evidence="1">Endosome</location>
    </subcellularLocation>
</comment>
<feature type="domain" description="PX" evidence="12">
    <location>
        <begin position="67"/>
        <end position="184"/>
    </location>
</feature>
<keyword evidence="6" id="KW-0967">Endosome</keyword>
<comment type="caution">
    <text evidence="13">The sequence shown here is derived from an EMBL/GenBank/DDBJ whole genome shotgun (WGS) entry which is preliminary data.</text>
</comment>
<gene>
    <name evidence="13" type="ORF">R3I93_016349</name>
</gene>
<evidence type="ECO:0000256" key="2">
    <source>
        <dbReference type="ARBA" id="ARBA00004496"/>
    </source>
</evidence>
<name>A0AAN9CJT6_9TELE</name>
<dbReference type="InterPro" id="IPR043544">
    <property type="entry name" value="SNX10/11"/>
</dbReference>
<dbReference type="GO" id="GO:1901981">
    <property type="term" value="F:phosphatidylinositol phosphate binding"/>
    <property type="evidence" value="ECO:0007669"/>
    <property type="project" value="TreeGrafter"/>
</dbReference>
<sequence>MRTSKSEKNPFISLGIPTRKLVATFNHISLSGAPGERRKSYKTPRHKTRQKSQISEMENASLVMKEFISVWVRDPQVHKEDFWHTYINYEICLHTNSMCFRKKTSCVKRRYSEFVWLRQKLQNNALLIELPKLPPWNPFFNLNNDTQITQRMQGLQQFLEAVLHTPLLLSDSRLHLFLQSQLSIAKMDACAQGLTHYTVAQAIQRCIGDARFPVEEPHQEEDSKTCCDSDCDSTTSSGLGNSIGPVEEDSSHNESFAHEFPATTPEAELFSSLSSSPSNPQHVHP</sequence>
<evidence type="ECO:0000313" key="14">
    <source>
        <dbReference type="Proteomes" id="UP001364617"/>
    </source>
</evidence>
<protein>
    <recommendedName>
        <fullName evidence="12">PX domain-containing protein</fullName>
    </recommendedName>
</protein>
<evidence type="ECO:0000256" key="9">
    <source>
        <dbReference type="ARBA" id="ARBA00023136"/>
    </source>
</evidence>
<evidence type="ECO:0000256" key="8">
    <source>
        <dbReference type="ARBA" id="ARBA00023121"/>
    </source>
</evidence>
<feature type="compositionally biased region" description="Basic residues" evidence="11">
    <location>
        <begin position="39"/>
        <end position="50"/>
    </location>
</feature>
<evidence type="ECO:0000256" key="10">
    <source>
        <dbReference type="ARBA" id="ARBA00029433"/>
    </source>
</evidence>
<dbReference type="SUPFAM" id="SSF64268">
    <property type="entry name" value="PX domain"/>
    <property type="match status" value="1"/>
</dbReference>
<evidence type="ECO:0000256" key="5">
    <source>
        <dbReference type="ARBA" id="ARBA00022490"/>
    </source>
</evidence>
<evidence type="ECO:0000256" key="1">
    <source>
        <dbReference type="ARBA" id="ARBA00004177"/>
    </source>
</evidence>
<dbReference type="InterPro" id="IPR036871">
    <property type="entry name" value="PX_dom_sf"/>
</dbReference>
<organism evidence="13 14">
    <name type="scientific">Phoxinus phoxinus</name>
    <name type="common">Eurasian minnow</name>
    <dbReference type="NCBI Taxonomy" id="58324"/>
    <lineage>
        <taxon>Eukaryota</taxon>
        <taxon>Metazoa</taxon>
        <taxon>Chordata</taxon>
        <taxon>Craniata</taxon>
        <taxon>Vertebrata</taxon>
        <taxon>Euteleostomi</taxon>
        <taxon>Actinopterygii</taxon>
        <taxon>Neopterygii</taxon>
        <taxon>Teleostei</taxon>
        <taxon>Ostariophysi</taxon>
        <taxon>Cypriniformes</taxon>
        <taxon>Leuciscidae</taxon>
        <taxon>Phoxininae</taxon>
        <taxon>Phoxinus</taxon>
    </lineage>
</organism>